<keyword evidence="8" id="KW-1185">Reference proteome</keyword>
<dbReference type="STRING" id="7719.ENSCINP00000006190"/>
<dbReference type="Pfam" id="PF13445">
    <property type="entry name" value="zf-RING_UBOX"/>
    <property type="match status" value="1"/>
</dbReference>
<dbReference type="OMA" id="YLFNWLM"/>
<evidence type="ECO:0000256" key="2">
    <source>
        <dbReference type="ARBA" id="ARBA00022771"/>
    </source>
</evidence>
<evidence type="ECO:0000259" key="6">
    <source>
        <dbReference type="PROSITE" id="PS50089"/>
    </source>
</evidence>
<feature type="region of interest" description="Disordered" evidence="5">
    <location>
        <begin position="130"/>
        <end position="220"/>
    </location>
</feature>
<feature type="domain" description="RING-type" evidence="6">
    <location>
        <begin position="18"/>
        <end position="62"/>
    </location>
</feature>
<dbReference type="Gene3D" id="3.30.40.10">
    <property type="entry name" value="Zinc/RING finger domain, C3HC4 (zinc finger)"/>
    <property type="match status" value="1"/>
</dbReference>
<dbReference type="GO" id="GO:0010508">
    <property type="term" value="P:positive regulation of autophagy"/>
    <property type="evidence" value="ECO:0000318"/>
    <property type="project" value="GO_Central"/>
</dbReference>
<protein>
    <submittedName>
        <fullName evidence="7">Putative E3 ubiquitin-protein ligase RING1a</fullName>
    </submittedName>
</protein>
<feature type="compositionally biased region" description="Low complexity" evidence="5">
    <location>
        <begin position="156"/>
        <end position="165"/>
    </location>
</feature>
<dbReference type="PANTHER" id="PTHR25464:SF2">
    <property type="entry name" value="RING-TYPE DOMAIN-CONTAINING PROTEIN"/>
    <property type="match status" value="1"/>
</dbReference>
<dbReference type="Ensembl" id="ENSCINT00000006190.3">
    <property type="protein sequence ID" value="ENSCINP00000006190.3"/>
    <property type="gene ID" value="ENSCING00000003043.3"/>
</dbReference>
<dbReference type="PROSITE" id="PS50089">
    <property type="entry name" value="ZF_RING_2"/>
    <property type="match status" value="1"/>
</dbReference>
<dbReference type="RefSeq" id="XP_002128318.1">
    <property type="nucleotide sequence ID" value="XM_002128282.4"/>
</dbReference>
<dbReference type="InterPro" id="IPR013083">
    <property type="entry name" value="Znf_RING/FYVE/PHD"/>
</dbReference>
<dbReference type="KEGG" id="cin:100182404"/>
<dbReference type="SMART" id="SM00184">
    <property type="entry name" value="RING"/>
    <property type="match status" value="1"/>
</dbReference>
<keyword evidence="2 4" id="KW-0863">Zinc-finger</keyword>
<dbReference type="SUPFAM" id="SSF57850">
    <property type="entry name" value="RING/U-box"/>
    <property type="match status" value="1"/>
</dbReference>
<dbReference type="EMBL" id="EAAA01001166">
    <property type="status" value="NOT_ANNOTATED_CDS"/>
    <property type="molecule type" value="Genomic_DNA"/>
</dbReference>
<reference evidence="8" key="1">
    <citation type="journal article" date="2002" name="Science">
        <title>The draft genome of Ciona intestinalis: insights into chordate and vertebrate origins.</title>
        <authorList>
            <person name="Dehal P."/>
            <person name="Satou Y."/>
            <person name="Campbell R.K."/>
            <person name="Chapman J."/>
            <person name="Degnan B."/>
            <person name="De Tomaso A."/>
            <person name="Davidson B."/>
            <person name="Di Gregorio A."/>
            <person name="Gelpke M."/>
            <person name="Goodstein D.M."/>
            <person name="Harafuji N."/>
            <person name="Hastings K.E."/>
            <person name="Ho I."/>
            <person name="Hotta K."/>
            <person name="Huang W."/>
            <person name="Kawashima T."/>
            <person name="Lemaire P."/>
            <person name="Martinez D."/>
            <person name="Meinertzhagen I.A."/>
            <person name="Necula S."/>
            <person name="Nonaka M."/>
            <person name="Putnam N."/>
            <person name="Rash S."/>
            <person name="Saiga H."/>
            <person name="Satake M."/>
            <person name="Terry A."/>
            <person name="Yamada L."/>
            <person name="Wang H.G."/>
            <person name="Awazu S."/>
            <person name="Azumi K."/>
            <person name="Boore J."/>
            <person name="Branno M."/>
            <person name="Chin-Bow S."/>
            <person name="DeSantis R."/>
            <person name="Doyle S."/>
            <person name="Francino P."/>
            <person name="Keys D.N."/>
            <person name="Haga S."/>
            <person name="Hayashi H."/>
            <person name="Hino K."/>
            <person name="Imai K.S."/>
            <person name="Inaba K."/>
            <person name="Kano S."/>
            <person name="Kobayashi K."/>
            <person name="Kobayashi M."/>
            <person name="Lee B.I."/>
            <person name="Makabe K.W."/>
            <person name="Manohar C."/>
            <person name="Matassi G."/>
            <person name="Medina M."/>
            <person name="Mochizuki Y."/>
            <person name="Mount S."/>
            <person name="Morishita T."/>
            <person name="Miura S."/>
            <person name="Nakayama A."/>
            <person name="Nishizaka S."/>
            <person name="Nomoto H."/>
            <person name="Ohta F."/>
            <person name="Oishi K."/>
            <person name="Rigoutsos I."/>
            <person name="Sano M."/>
            <person name="Sasaki A."/>
            <person name="Sasakura Y."/>
            <person name="Shoguchi E."/>
            <person name="Shin-i T."/>
            <person name="Spagnuolo A."/>
            <person name="Stainier D."/>
            <person name="Suzuki M.M."/>
            <person name="Tassy O."/>
            <person name="Takatori N."/>
            <person name="Tokuoka M."/>
            <person name="Yagi K."/>
            <person name="Yoshizaki F."/>
            <person name="Wada S."/>
            <person name="Zhang C."/>
            <person name="Hyatt P.D."/>
            <person name="Larimer F."/>
            <person name="Detter C."/>
            <person name="Doggett N."/>
            <person name="Glavina T."/>
            <person name="Hawkins T."/>
            <person name="Richardson P."/>
            <person name="Lucas S."/>
            <person name="Kohara Y."/>
            <person name="Levine M."/>
            <person name="Satoh N."/>
            <person name="Rokhsar D.S."/>
        </authorList>
    </citation>
    <scope>NUCLEOTIDE SEQUENCE [LARGE SCALE GENOMIC DNA]</scope>
</reference>
<dbReference type="GeneID" id="100182404"/>
<evidence type="ECO:0000313" key="8">
    <source>
        <dbReference type="Proteomes" id="UP000008144"/>
    </source>
</evidence>
<dbReference type="GeneTree" id="ENSGT00930000152412"/>
<accession>F6Q6F5</accession>
<dbReference type="InParanoid" id="F6Q6F5"/>
<reference evidence="7" key="4">
    <citation type="submission" date="2025-09" db="UniProtKB">
        <authorList>
            <consortium name="Ensembl"/>
        </authorList>
    </citation>
    <scope>IDENTIFICATION</scope>
</reference>
<evidence type="ECO:0000256" key="5">
    <source>
        <dbReference type="SAM" id="MobiDB-lite"/>
    </source>
</evidence>
<dbReference type="AlphaFoldDB" id="F6Q6F5"/>
<feature type="compositionally biased region" description="Acidic residues" evidence="5">
    <location>
        <begin position="191"/>
        <end position="209"/>
    </location>
</feature>
<sequence>MAGAKSLKNKLEDDLLTCPICCSLYNDPRVLKCQHSFCHGCLKGSMKAAKSNGKSINCAVCRKPTPLAKKGLADLPKNYVIIGLSQMVKEHKESGKSPVVAKSSSGKNVGNVKQLVETFNKKSIVEKPSKKRDKNFNIEVPKAGVVHDDENDDSSDLSTSASDSSGMTEFTPTDDSESTSSGSDDSSSGSDDSDTDSESDSGSSDDEEPEHVPQRPTIKSSHGIKLGMKVFVFTAKGKPLPGTVRVLEKYKRKPPNQTQVYAGVQMEKEYKKLTTEDILDMDDSYLFNWLMDFDQPCVAVRIDQCCPAKVIQRFNL</sequence>
<evidence type="ECO:0000256" key="4">
    <source>
        <dbReference type="PROSITE-ProRule" id="PRU00175"/>
    </source>
</evidence>
<dbReference type="HOGENOM" id="CLU_879845_0_0_1"/>
<keyword evidence="3" id="KW-0862">Zinc</keyword>
<keyword evidence="1" id="KW-0479">Metal-binding</keyword>
<evidence type="ECO:0000256" key="1">
    <source>
        <dbReference type="ARBA" id="ARBA00022723"/>
    </source>
</evidence>
<name>F6Q6F5_CIOIN</name>
<dbReference type="InterPro" id="IPR017907">
    <property type="entry name" value="Znf_RING_CS"/>
</dbReference>
<reference evidence="7" key="2">
    <citation type="journal article" date="2008" name="Genome Biol.">
        <title>Improved genome assembly and evidence-based global gene model set for the chordate Ciona intestinalis: new insight into intron and operon populations.</title>
        <authorList>
            <person name="Satou Y."/>
            <person name="Mineta K."/>
            <person name="Ogasawara M."/>
            <person name="Sasakura Y."/>
            <person name="Shoguchi E."/>
            <person name="Ueno K."/>
            <person name="Yamada L."/>
            <person name="Matsumoto J."/>
            <person name="Wasserscheid J."/>
            <person name="Dewar K."/>
            <person name="Wiley G.B."/>
            <person name="Macmil S.L."/>
            <person name="Roe B.A."/>
            <person name="Zeller R.W."/>
            <person name="Hastings K.E."/>
            <person name="Lemaire P."/>
            <person name="Lindquist E."/>
            <person name="Endo T."/>
            <person name="Hotta K."/>
            <person name="Inaba K."/>
        </authorList>
    </citation>
    <scope>NUCLEOTIDE SEQUENCE [LARGE SCALE GENOMIC DNA]</scope>
    <source>
        <strain evidence="7">wild type</strain>
    </source>
</reference>
<reference evidence="7" key="3">
    <citation type="submission" date="2025-08" db="UniProtKB">
        <authorList>
            <consortium name="Ensembl"/>
        </authorList>
    </citation>
    <scope>IDENTIFICATION</scope>
</reference>
<dbReference type="Proteomes" id="UP000008144">
    <property type="component" value="Chromosome 14"/>
</dbReference>
<dbReference type="GO" id="GO:0008270">
    <property type="term" value="F:zinc ion binding"/>
    <property type="evidence" value="ECO:0007669"/>
    <property type="project" value="UniProtKB-KW"/>
</dbReference>
<dbReference type="InterPro" id="IPR001841">
    <property type="entry name" value="Znf_RING"/>
</dbReference>
<accession>A0A1W2WIN2</accession>
<evidence type="ECO:0000256" key="3">
    <source>
        <dbReference type="ARBA" id="ARBA00022833"/>
    </source>
</evidence>
<gene>
    <name evidence="7" type="primary">LOC100182404</name>
</gene>
<dbReference type="GO" id="GO:0034198">
    <property type="term" value="P:cellular response to amino acid starvation"/>
    <property type="evidence" value="ECO:0000318"/>
    <property type="project" value="GO_Central"/>
</dbReference>
<evidence type="ECO:0000313" key="7">
    <source>
        <dbReference type="Ensembl" id="ENSCINP00000006190.3"/>
    </source>
</evidence>
<dbReference type="InterPro" id="IPR027370">
    <property type="entry name" value="Znf-RING_euk"/>
</dbReference>
<dbReference type="PROSITE" id="PS00518">
    <property type="entry name" value="ZF_RING_1"/>
    <property type="match status" value="1"/>
</dbReference>
<dbReference type="OrthoDB" id="654191at2759"/>
<dbReference type="GO" id="GO:0061630">
    <property type="term" value="F:ubiquitin protein ligase activity"/>
    <property type="evidence" value="ECO:0000318"/>
    <property type="project" value="GO_Central"/>
</dbReference>
<proteinExistence type="predicted"/>
<organism evidence="7 8">
    <name type="scientific">Ciona intestinalis</name>
    <name type="common">Transparent sea squirt</name>
    <name type="synonym">Ascidia intestinalis</name>
    <dbReference type="NCBI Taxonomy" id="7719"/>
    <lineage>
        <taxon>Eukaryota</taxon>
        <taxon>Metazoa</taxon>
        <taxon>Chordata</taxon>
        <taxon>Tunicata</taxon>
        <taxon>Ascidiacea</taxon>
        <taxon>Phlebobranchia</taxon>
        <taxon>Cionidae</taxon>
        <taxon>Ciona</taxon>
    </lineage>
</organism>
<feature type="compositionally biased region" description="Low complexity" evidence="5">
    <location>
        <begin position="178"/>
        <end position="190"/>
    </location>
</feature>
<dbReference type="PANTHER" id="PTHR25464">
    <property type="entry name" value="TRIPARTITE MOTIF-CONTAINING PROTEIN 2-LIKE PROTEIN"/>
    <property type="match status" value="1"/>
</dbReference>